<dbReference type="SUPFAM" id="SSF51735">
    <property type="entry name" value="NAD(P)-binding Rossmann-fold domains"/>
    <property type="match status" value="1"/>
</dbReference>
<keyword evidence="1" id="KW-0813">Transport</keyword>
<reference evidence="4" key="1">
    <citation type="submission" date="2020-02" db="EMBL/GenBank/DDBJ databases">
        <authorList>
            <person name="Meier V. D."/>
        </authorList>
    </citation>
    <scope>NUCLEOTIDE SEQUENCE</scope>
    <source>
        <strain evidence="4">AVDCRST_MAG43</strain>
    </source>
</reference>
<accession>A0A6J4UZH7</accession>
<proteinExistence type="predicted"/>
<dbReference type="AlphaFoldDB" id="A0A6J4UZH7"/>
<evidence type="ECO:0000256" key="1">
    <source>
        <dbReference type="ARBA" id="ARBA00022538"/>
    </source>
</evidence>
<evidence type="ECO:0000259" key="3">
    <source>
        <dbReference type="PROSITE" id="PS51201"/>
    </source>
</evidence>
<feature type="domain" description="RCK N-terminal" evidence="3">
    <location>
        <begin position="1"/>
        <end position="118"/>
    </location>
</feature>
<dbReference type="PROSITE" id="PS51201">
    <property type="entry name" value="RCK_N"/>
    <property type="match status" value="1"/>
</dbReference>
<keyword evidence="1" id="KW-0633">Potassium transport</keyword>
<dbReference type="PRINTS" id="PR00335">
    <property type="entry name" value="KUPTAKETRKA"/>
</dbReference>
<name>A0A6J4UZH7_9BACT</name>
<dbReference type="PANTHER" id="PTHR43833:SF8">
    <property type="entry name" value="TRK SYSTEM POTASSIUM UPTAKE PROTEIN TRKA"/>
    <property type="match status" value="1"/>
</dbReference>
<dbReference type="EMBL" id="CADCWI010000114">
    <property type="protein sequence ID" value="CAA9564889.1"/>
    <property type="molecule type" value="Genomic_DNA"/>
</dbReference>
<dbReference type="InterPro" id="IPR003148">
    <property type="entry name" value="RCK_N"/>
</dbReference>
<protein>
    <submittedName>
        <fullName evidence="4">TrkA-like protein</fullName>
    </submittedName>
</protein>
<dbReference type="InterPro" id="IPR006036">
    <property type="entry name" value="K_uptake_TrkA"/>
</dbReference>
<keyword evidence="1" id="KW-0406">Ion transport</keyword>
<dbReference type="Pfam" id="PF02254">
    <property type="entry name" value="TrkA_N"/>
    <property type="match status" value="1"/>
</dbReference>
<gene>
    <name evidence="4" type="ORF">AVDCRST_MAG43-2241</name>
</gene>
<evidence type="ECO:0000313" key="4">
    <source>
        <dbReference type="EMBL" id="CAA9564889.1"/>
    </source>
</evidence>
<dbReference type="PANTHER" id="PTHR43833">
    <property type="entry name" value="POTASSIUM CHANNEL PROTEIN 2-RELATED-RELATED"/>
    <property type="match status" value="1"/>
</dbReference>
<dbReference type="GO" id="GO:0015079">
    <property type="term" value="F:potassium ion transmembrane transporter activity"/>
    <property type="evidence" value="ECO:0007669"/>
    <property type="project" value="InterPro"/>
</dbReference>
<dbReference type="InterPro" id="IPR050721">
    <property type="entry name" value="Trk_Ktr_HKT_K-transport"/>
</dbReference>
<dbReference type="GO" id="GO:0005886">
    <property type="term" value="C:plasma membrane"/>
    <property type="evidence" value="ECO:0007669"/>
    <property type="project" value="InterPro"/>
</dbReference>
<evidence type="ECO:0000256" key="2">
    <source>
        <dbReference type="ARBA" id="ARBA00022958"/>
    </source>
</evidence>
<dbReference type="Gene3D" id="3.40.50.720">
    <property type="entry name" value="NAD(P)-binding Rossmann-like Domain"/>
    <property type="match status" value="1"/>
</dbReference>
<sequence>MNIVVMGCGRVGARVASILDHNGHNVTVVDTDEQAFRRLVPEFGGDTVIGTGIDEDVLRSAGIQDANAFVAVTNGDNRNIMAAQVAKQIFGVPEVIVRIYDPVREDTYRRLGLTTVCPTTTISALIMDHVIGAGEPLPRRLPKGA</sequence>
<keyword evidence="2" id="KW-0630">Potassium</keyword>
<dbReference type="InterPro" id="IPR036291">
    <property type="entry name" value="NAD(P)-bd_dom_sf"/>
</dbReference>
<organism evidence="4">
    <name type="scientific">uncultured Thermomicrobiales bacterium</name>
    <dbReference type="NCBI Taxonomy" id="1645740"/>
    <lineage>
        <taxon>Bacteria</taxon>
        <taxon>Pseudomonadati</taxon>
        <taxon>Thermomicrobiota</taxon>
        <taxon>Thermomicrobia</taxon>
        <taxon>Thermomicrobiales</taxon>
        <taxon>environmental samples</taxon>
    </lineage>
</organism>